<evidence type="ECO:0000313" key="4">
    <source>
        <dbReference type="Proteomes" id="UP000283095"/>
    </source>
</evidence>
<dbReference type="RefSeq" id="WP_127760924.1">
    <property type="nucleotide sequence ID" value="NZ_CP026095.1"/>
</dbReference>
<evidence type="ECO:0000313" key="3">
    <source>
        <dbReference type="EMBL" id="AZV43816.1"/>
    </source>
</evidence>
<dbReference type="GO" id="GO:0022857">
    <property type="term" value="F:transmembrane transporter activity"/>
    <property type="evidence" value="ECO:0007669"/>
    <property type="project" value="InterPro"/>
</dbReference>
<dbReference type="InterPro" id="IPR036259">
    <property type="entry name" value="MFS_trans_sf"/>
</dbReference>
<dbReference type="InterPro" id="IPR052714">
    <property type="entry name" value="MFS_Exporter"/>
</dbReference>
<proteinExistence type="predicted"/>
<keyword evidence="2" id="KW-0472">Membrane</keyword>
<dbReference type="PANTHER" id="PTHR23531">
    <property type="entry name" value="QUINOLENE RESISTANCE PROTEIN NORA"/>
    <property type="match status" value="1"/>
</dbReference>
<evidence type="ECO:0000256" key="1">
    <source>
        <dbReference type="ARBA" id="ARBA00004651"/>
    </source>
</evidence>
<sequence>MNVKPISFKMIQLYLLSMLFFTANSVLTVIFPLQAEHYGFKTSEIGIMMGLYMFVCMFLRPFAGQMIAKYGVKKVMWTLLIVHALALVLYVWLEVDSLYAVRSLQGVVTAFFSMSMQIGITDILRDKDRGQGMAMYSLSTVLPGLYGPALALYLWSDMQAIYVLVIILALLPLLLQFRTPFEETKIEFKPFSLKLVKESFFSAPNKLLSQKWLITSRLCRMVIL</sequence>
<evidence type="ECO:0000256" key="2">
    <source>
        <dbReference type="SAM" id="Phobius"/>
    </source>
</evidence>
<feature type="transmembrane region" description="Helical" evidence="2">
    <location>
        <begin position="133"/>
        <end position="154"/>
    </location>
</feature>
<feature type="transmembrane region" description="Helical" evidence="2">
    <location>
        <begin position="45"/>
        <end position="63"/>
    </location>
</feature>
<feature type="transmembrane region" description="Helical" evidence="2">
    <location>
        <begin position="99"/>
        <end position="121"/>
    </location>
</feature>
<dbReference type="GO" id="GO:0005886">
    <property type="term" value="C:plasma membrane"/>
    <property type="evidence" value="ECO:0007669"/>
    <property type="project" value="UniProtKB-SubCell"/>
</dbReference>
<dbReference type="Pfam" id="PF07690">
    <property type="entry name" value="MFS_1"/>
    <property type="match status" value="1"/>
</dbReference>
<name>A0A3T0KTR8_9BACI</name>
<dbReference type="InterPro" id="IPR011701">
    <property type="entry name" value="MFS"/>
</dbReference>
<gene>
    <name evidence="3" type="ORF">BAOM_3207</name>
</gene>
<feature type="transmembrane region" description="Helical" evidence="2">
    <location>
        <begin position="75"/>
        <end position="93"/>
    </location>
</feature>
<dbReference type="OrthoDB" id="2545864at2"/>
<keyword evidence="2" id="KW-1133">Transmembrane helix</keyword>
<dbReference type="EMBL" id="CP026095">
    <property type="protein sequence ID" value="AZV43816.1"/>
    <property type="molecule type" value="Genomic_DNA"/>
</dbReference>
<feature type="transmembrane region" description="Helical" evidence="2">
    <location>
        <begin position="160"/>
        <end position="177"/>
    </location>
</feature>
<dbReference type="SUPFAM" id="SSF103473">
    <property type="entry name" value="MFS general substrate transporter"/>
    <property type="match status" value="1"/>
</dbReference>
<dbReference type="Proteomes" id="UP000283095">
    <property type="component" value="Chromosome"/>
</dbReference>
<dbReference type="Gene3D" id="1.20.1250.20">
    <property type="entry name" value="MFS general substrate transporter like domains"/>
    <property type="match status" value="1"/>
</dbReference>
<feature type="transmembrane region" description="Helical" evidence="2">
    <location>
        <begin position="12"/>
        <end position="33"/>
    </location>
</feature>
<comment type="subcellular location">
    <subcellularLocation>
        <location evidence="1">Cell membrane</location>
        <topology evidence="1">Multi-pass membrane protein</topology>
    </subcellularLocation>
</comment>
<keyword evidence="2" id="KW-0812">Transmembrane</keyword>
<organism evidence="3 4">
    <name type="scientific">Peribacillus asahii</name>
    <dbReference type="NCBI Taxonomy" id="228899"/>
    <lineage>
        <taxon>Bacteria</taxon>
        <taxon>Bacillati</taxon>
        <taxon>Bacillota</taxon>
        <taxon>Bacilli</taxon>
        <taxon>Bacillales</taxon>
        <taxon>Bacillaceae</taxon>
        <taxon>Peribacillus</taxon>
    </lineage>
</organism>
<accession>A0A3T0KTR8</accession>
<protein>
    <submittedName>
        <fullName evidence="3">MFS transporter</fullName>
    </submittedName>
</protein>
<reference evidence="3 4" key="1">
    <citation type="submission" date="2018-01" db="EMBL/GenBank/DDBJ databases">
        <title>Bacillus asahii Genome sequencing and assembly.</title>
        <authorList>
            <person name="Jiang H."/>
            <person name="Feng Y."/>
            <person name="Zhao F."/>
            <person name="Lin X."/>
        </authorList>
    </citation>
    <scope>NUCLEOTIDE SEQUENCE [LARGE SCALE GENOMIC DNA]</scope>
    <source>
        <strain evidence="3 4">OM18</strain>
    </source>
</reference>
<dbReference type="KEGG" id="pasa:BAOM_3207"/>
<dbReference type="PANTHER" id="PTHR23531:SF2">
    <property type="entry name" value="PERMEASE"/>
    <property type="match status" value="1"/>
</dbReference>
<dbReference type="AlphaFoldDB" id="A0A3T0KTR8"/>